<name>A0A396I019_MEDTR</name>
<gene>
    <name evidence="1" type="ORF">MtrunA17_Chr5g0441091</name>
</gene>
<protein>
    <submittedName>
        <fullName evidence="1">Uncharacterized protein</fullName>
    </submittedName>
</protein>
<organism evidence="1">
    <name type="scientific">Medicago truncatula</name>
    <name type="common">Barrel medic</name>
    <name type="synonym">Medicago tribuloides</name>
    <dbReference type="NCBI Taxonomy" id="3880"/>
    <lineage>
        <taxon>Eukaryota</taxon>
        <taxon>Viridiplantae</taxon>
        <taxon>Streptophyta</taxon>
        <taxon>Embryophyta</taxon>
        <taxon>Tracheophyta</taxon>
        <taxon>Spermatophyta</taxon>
        <taxon>Magnoliopsida</taxon>
        <taxon>eudicotyledons</taxon>
        <taxon>Gunneridae</taxon>
        <taxon>Pentapetalae</taxon>
        <taxon>rosids</taxon>
        <taxon>fabids</taxon>
        <taxon>Fabales</taxon>
        <taxon>Fabaceae</taxon>
        <taxon>Papilionoideae</taxon>
        <taxon>50 kb inversion clade</taxon>
        <taxon>NPAAA clade</taxon>
        <taxon>Hologalegina</taxon>
        <taxon>IRL clade</taxon>
        <taxon>Trifolieae</taxon>
        <taxon>Medicago</taxon>
    </lineage>
</organism>
<sequence>MAPWCRCSSEIGHGRKPKTRHQYLPCRYLTTLERTLKVVICCKEYERKM</sequence>
<dbReference type="EMBL" id="PSQE01000005">
    <property type="protein sequence ID" value="RHN57504.1"/>
    <property type="molecule type" value="Genomic_DNA"/>
</dbReference>
<dbReference type="Gramene" id="rna33053">
    <property type="protein sequence ID" value="RHN57504.1"/>
    <property type="gene ID" value="gene33053"/>
</dbReference>
<dbReference type="AlphaFoldDB" id="A0A396I019"/>
<proteinExistence type="predicted"/>
<accession>A0A396I019</accession>
<comment type="caution">
    <text evidence="1">The sequence shown here is derived from an EMBL/GenBank/DDBJ whole genome shotgun (WGS) entry which is preliminary data.</text>
</comment>
<reference evidence="1" key="1">
    <citation type="journal article" date="2018" name="Nat. Plants">
        <title>Whole-genome landscape of Medicago truncatula symbiotic genes.</title>
        <authorList>
            <person name="Pecrix Y."/>
            <person name="Gamas P."/>
            <person name="Carrere S."/>
        </authorList>
    </citation>
    <scope>NUCLEOTIDE SEQUENCE</scope>
    <source>
        <tissue evidence="1">Leaves</tissue>
    </source>
</reference>
<evidence type="ECO:0000313" key="1">
    <source>
        <dbReference type="EMBL" id="RHN57504.1"/>
    </source>
</evidence>
<dbReference type="Proteomes" id="UP000265566">
    <property type="component" value="Chromosome 5"/>
</dbReference>